<accession>A0A6M3J3Z3</accession>
<evidence type="ECO:0000313" key="1">
    <source>
        <dbReference type="EMBL" id="QJA64593.1"/>
    </source>
</evidence>
<proteinExistence type="predicted"/>
<sequence length="118" mass="13029">MMVELPLLLPSAANAREHWAARARRVRGQREAVGWHLLSSGRPPRGPRWVVTIVRIAPRALDTDNLAGACKAVRDAVATWLGVDDGPAAPVEWRYGQERCRRGAEVVRIQVEGESDVT</sequence>
<gene>
    <name evidence="1" type="ORF">MM415B00488_0041</name>
</gene>
<organism evidence="1">
    <name type="scientific">viral metagenome</name>
    <dbReference type="NCBI Taxonomy" id="1070528"/>
    <lineage>
        <taxon>unclassified sequences</taxon>
        <taxon>metagenomes</taxon>
        <taxon>organismal metagenomes</taxon>
    </lineage>
</organism>
<dbReference type="GO" id="GO:0000287">
    <property type="term" value="F:magnesium ion binding"/>
    <property type="evidence" value="ECO:0007669"/>
    <property type="project" value="InterPro"/>
</dbReference>
<dbReference type="GO" id="GO:0006281">
    <property type="term" value="P:DNA repair"/>
    <property type="evidence" value="ECO:0007669"/>
    <property type="project" value="InterPro"/>
</dbReference>
<protein>
    <submittedName>
        <fullName evidence="1">Uncharacterized protein</fullName>
    </submittedName>
</protein>
<reference evidence="1" key="1">
    <citation type="submission" date="2020-03" db="EMBL/GenBank/DDBJ databases">
        <title>The deep terrestrial virosphere.</title>
        <authorList>
            <person name="Holmfeldt K."/>
            <person name="Nilsson E."/>
            <person name="Simone D."/>
            <person name="Lopez-Fernandez M."/>
            <person name="Wu X."/>
            <person name="de Brujin I."/>
            <person name="Lundin D."/>
            <person name="Andersson A."/>
            <person name="Bertilsson S."/>
            <person name="Dopson M."/>
        </authorList>
    </citation>
    <scope>NUCLEOTIDE SEQUENCE</scope>
    <source>
        <strain evidence="1">MM415B00488</strain>
    </source>
</reference>
<dbReference type="EMBL" id="MT141522">
    <property type="protein sequence ID" value="QJA64593.1"/>
    <property type="molecule type" value="Genomic_DNA"/>
</dbReference>
<dbReference type="GO" id="GO:0006310">
    <property type="term" value="P:DNA recombination"/>
    <property type="evidence" value="ECO:0007669"/>
    <property type="project" value="InterPro"/>
</dbReference>
<dbReference type="InterPro" id="IPR036614">
    <property type="entry name" value="RusA-like_sf"/>
</dbReference>
<dbReference type="SUPFAM" id="SSF103084">
    <property type="entry name" value="Holliday junction resolvase RusA"/>
    <property type="match status" value="1"/>
</dbReference>
<dbReference type="AlphaFoldDB" id="A0A6M3J3Z3"/>
<name>A0A6M3J3Z3_9ZZZZ</name>